<name>A0A1B8ZQ42_9FLAO</name>
<reference evidence="2" key="1">
    <citation type="submission" date="2016-07" db="EMBL/GenBank/DDBJ databases">
        <authorList>
            <person name="Florea S."/>
            <person name="Webb J.S."/>
            <person name="Jaromczyk J."/>
            <person name="Schardl C.L."/>
        </authorList>
    </citation>
    <scope>NUCLEOTIDE SEQUENCE [LARGE SCALE GENOMIC DNA]</scope>
    <source>
        <strain evidence="2">CC-VM-7</strain>
    </source>
</reference>
<evidence type="ECO:0008006" key="3">
    <source>
        <dbReference type="Google" id="ProtNLM"/>
    </source>
</evidence>
<evidence type="ECO:0000313" key="1">
    <source>
        <dbReference type="EMBL" id="OCA73726.1"/>
    </source>
</evidence>
<dbReference type="STRING" id="651561.BBI00_04920"/>
<proteinExistence type="predicted"/>
<sequence length="182" mass="21915">MKNLNFGCKRSDFLVTSSKDDWFIPCRFYEPDREKPFTYRRRLNRFKDEKEQKQIEKLLLKQMTTLLDEKDYNPRTKQFVFMEEELNPNLSLTEALERKTYTPEHVKVVESALNRFKLNLTKLELDFLKIKDVELIHIKKVLEACSLSNYSYNQYKKMLSSLFTDLVDESCNCSGIWKEWQI</sequence>
<comment type="caution">
    <text evidence="1">The sequence shown here is derived from an EMBL/GenBank/DDBJ whole genome shotgun (WGS) entry which is preliminary data.</text>
</comment>
<dbReference type="RefSeq" id="WP_065397725.1">
    <property type="nucleotide sequence ID" value="NZ_MAYG01000001.1"/>
</dbReference>
<organism evidence="1 2">
    <name type="scientific">Chryseobacterium arthrosphaerae</name>
    <dbReference type="NCBI Taxonomy" id="651561"/>
    <lineage>
        <taxon>Bacteria</taxon>
        <taxon>Pseudomonadati</taxon>
        <taxon>Bacteroidota</taxon>
        <taxon>Flavobacteriia</taxon>
        <taxon>Flavobacteriales</taxon>
        <taxon>Weeksellaceae</taxon>
        <taxon>Chryseobacterium group</taxon>
        <taxon>Chryseobacterium</taxon>
    </lineage>
</organism>
<accession>A0A1B8ZQ42</accession>
<gene>
    <name evidence="1" type="ORF">BBI00_04920</name>
</gene>
<protein>
    <recommendedName>
        <fullName evidence="3">Phage integrase SAM-like domain-containing protein</fullName>
    </recommendedName>
</protein>
<dbReference type="OrthoDB" id="662986at2"/>
<evidence type="ECO:0000313" key="2">
    <source>
        <dbReference type="Proteomes" id="UP000093432"/>
    </source>
</evidence>
<dbReference type="EMBL" id="MAYG01000001">
    <property type="protein sequence ID" value="OCA73726.1"/>
    <property type="molecule type" value="Genomic_DNA"/>
</dbReference>
<dbReference type="AlphaFoldDB" id="A0A1B8ZQ42"/>
<dbReference type="Proteomes" id="UP000093432">
    <property type="component" value="Unassembled WGS sequence"/>
</dbReference>